<feature type="compositionally biased region" description="Polar residues" evidence="1">
    <location>
        <begin position="174"/>
        <end position="186"/>
    </location>
</feature>
<feature type="region of interest" description="Disordered" evidence="1">
    <location>
        <begin position="163"/>
        <end position="193"/>
    </location>
</feature>
<dbReference type="AlphaFoldDB" id="A0A177WHV3"/>
<dbReference type="Proteomes" id="UP000077115">
    <property type="component" value="Unassembled WGS sequence"/>
</dbReference>
<reference evidence="2 3" key="2">
    <citation type="submission" date="2016-05" db="EMBL/GenBank/DDBJ databases">
        <title>Lineage-specific infection strategies underlie the spectrum of fungal disease in amphibians.</title>
        <authorList>
            <person name="Cuomo C.A."/>
            <person name="Farrer R.A."/>
            <person name="James T."/>
            <person name="Longcore J."/>
            <person name="Birren B."/>
        </authorList>
    </citation>
    <scope>NUCLEOTIDE SEQUENCE [LARGE SCALE GENOMIC DNA]</scope>
    <source>
        <strain evidence="2 3">JEL423</strain>
    </source>
</reference>
<sequence>MHSSAYSHRRHVTEGNENPPLLYEDAFENPPHDTELAKIRLLRSQTRSLVQQLWDAARDIEAVETLAQPIKQYPSDLVRDELASLRLHQESTGKANAIRKTTTVFSPSPSRNTRSASRLSIGRERSRQLYSRSSNYIPESIPTRTFGSNSAAFISSTSKNIQKIKESTARSRPISHSKTPSPTKSINPVYKRPLSPDKVRVLPLSKEDREKMLMQRCNEKADEILQRDDSYFDDISKYRQLYPDLYTRDVPQVSPKFKTSINRSPIVECKPIPLKDDGYYYSGVFRVNERLFPEKLDHPYKSSTDSNVFMLDKKSKYMASNEPPVKVSIPINRISPTQRHYNHHRRSSYDPADSADISAVSNTLGTNFVETGTFNLQKID</sequence>
<evidence type="ECO:0000313" key="3">
    <source>
        <dbReference type="Proteomes" id="UP000077115"/>
    </source>
</evidence>
<feature type="region of interest" description="Disordered" evidence="1">
    <location>
        <begin position="1"/>
        <end position="21"/>
    </location>
</feature>
<evidence type="ECO:0000256" key="1">
    <source>
        <dbReference type="SAM" id="MobiDB-lite"/>
    </source>
</evidence>
<dbReference type="EMBL" id="DS022303">
    <property type="protein sequence ID" value="OAJ39643.1"/>
    <property type="molecule type" value="Genomic_DNA"/>
</dbReference>
<feature type="region of interest" description="Disordered" evidence="1">
    <location>
        <begin position="103"/>
        <end position="126"/>
    </location>
</feature>
<reference evidence="2 3" key="1">
    <citation type="submission" date="2006-10" db="EMBL/GenBank/DDBJ databases">
        <title>The Genome Sequence of Batrachochytrium dendrobatidis JEL423.</title>
        <authorList>
            <consortium name="The Broad Institute Genome Sequencing Platform"/>
            <person name="Birren B."/>
            <person name="Lander E."/>
            <person name="Galagan J."/>
            <person name="Cuomo C."/>
            <person name="Devon K."/>
            <person name="Jaffe D."/>
            <person name="Butler J."/>
            <person name="Alvarez P."/>
            <person name="Gnerre S."/>
            <person name="Grabherr M."/>
            <person name="Kleber M."/>
            <person name="Mauceli E."/>
            <person name="Brockman W."/>
            <person name="Young S."/>
            <person name="LaButti K."/>
            <person name="Sykes S."/>
            <person name="DeCaprio D."/>
            <person name="Crawford M."/>
            <person name="Koehrsen M."/>
            <person name="Engels R."/>
            <person name="Montgomery P."/>
            <person name="Pearson M."/>
            <person name="Howarth C."/>
            <person name="Larson L."/>
            <person name="White J."/>
            <person name="O'Leary S."/>
            <person name="Kodira C."/>
            <person name="Zeng Q."/>
            <person name="Yandava C."/>
            <person name="Alvarado L."/>
            <person name="Longcore J."/>
            <person name="James T."/>
        </authorList>
    </citation>
    <scope>NUCLEOTIDE SEQUENCE [LARGE SCALE GENOMIC DNA]</scope>
    <source>
        <strain evidence="2 3">JEL423</strain>
    </source>
</reference>
<dbReference type="VEuPathDB" id="FungiDB:BDEG_23475"/>
<dbReference type="InterPro" id="IPR031466">
    <property type="entry name" value="MIIP"/>
</dbReference>
<organism evidence="2 3">
    <name type="scientific">Batrachochytrium dendrobatidis (strain JEL423)</name>
    <dbReference type="NCBI Taxonomy" id="403673"/>
    <lineage>
        <taxon>Eukaryota</taxon>
        <taxon>Fungi</taxon>
        <taxon>Fungi incertae sedis</taxon>
        <taxon>Chytridiomycota</taxon>
        <taxon>Chytridiomycota incertae sedis</taxon>
        <taxon>Chytridiomycetes</taxon>
        <taxon>Rhizophydiales</taxon>
        <taxon>Rhizophydiales incertae sedis</taxon>
        <taxon>Batrachochytrium</taxon>
    </lineage>
</organism>
<dbReference type="GO" id="GO:0010972">
    <property type="term" value="P:negative regulation of G2/M transition of mitotic cell cycle"/>
    <property type="evidence" value="ECO:0007669"/>
    <property type="project" value="InterPro"/>
</dbReference>
<evidence type="ECO:0000313" key="2">
    <source>
        <dbReference type="EMBL" id="OAJ39643.1"/>
    </source>
</evidence>
<dbReference type="Pfam" id="PF15734">
    <property type="entry name" value="MIIP"/>
    <property type="match status" value="1"/>
</dbReference>
<accession>A0A177WHV3</accession>
<dbReference type="GO" id="GO:0030336">
    <property type="term" value="P:negative regulation of cell migration"/>
    <property type="evidence" value="ECO:0007669"/>
    <property type="project" value="InterPro"/>
</dbReference>
<dbReference type="OrthoDB" id="10002384at2759"/>
<protein>
    <submittedName>
        <fullName evidence="2">Uncharacterized protein</fullName>
    </submittedName>
</protein>
<name>A0A177WHV3_BATDL</name>
<feature type="compositionally biased region" description="Polar residues" evidence="1">
    <location>
        <begin position="103"/>
        <end position="118"/>
    </location>
</feature>
<proteinExistence type="predicted"/>
<gene>
    <name evidence="2" type="ORF">BDEG_23475</name>
</gene>